<dbReference type="OrthoDB" id="9780595at2"/>
<proteinExistence type="predicted"/>
<gene>
    <name evidence="2" type="ORF">SAMN04488522_101758</name>
</gene>
<accession>A0A1M4V2N2</accession>
<dbReference type="Proteomes" id="UP000184287">
    <property type="component" value="Unassembled WGS sequence"/>
</dbReference>
<dbReference type="SUPFAM" id="SSF51735">
    <property type="entry name" value="NAD(P)-binding Rossmann-fold domains"/>
    <property type="match status" value="1"/>
</dbReference>
<dbReference type="InterPro" id="IPR008030">
    <property type="entry name" value="NmrA-like"/>
</dbReference>
<dbReference type="InterPro" id="IPR036291">
    <property type="entry name" value="NAD(P)-bd_dom_sf"/>
</dbReference>
<feature type="domain" description="NmrA-like" evidence="1">
    <location>
        <begin position="8"/>
        <end position="231"/>
    </location>
</feature>
<dbReference type="PANTHER" id="PTHR43162:SF1">
    <property type="entry name" value="PRESTALK A DIFFERENTIATION PROTEIN A"/>
    <property type="match status" value="1"/>
</dbReference>
<dbReference type="STRING" id="288992.SAMN04488522_101758"/>
<dbReference type="AlphaFoldDB" id="A0A1M4V2N2"/>
<name>A0A1M4V2N2_9SPHI</name>
<dbReference type="Gene3D" id="3.90.25.10">
    <property type="entry name" value="UDP-galactose 4-epimerase, domain 1"/>
    <property type="match status" value="1"/>
</dbReference>
<protein>
    <submittedName>
        <fullName evidence="2">Uncharacterized conserved protein YbjT, contains NAD(P)-binding and DUF2867 domains</fullName>
    </submittedName>
</protein>
<dbReference type="Gene3D" id="3.40.50.720">
    <property type="entry name" value="NAD(P)-binding Rossmann-like Domain"/>
    <property type="match status" value="1"/>
</dbReference>
<dbReference type="EMBL" id="FQUQ01000001">
    <property type="protein sequence ID" value="SHE63251.1"/>
    <property type="molecule type" value="Genomic_DNA"/>
</dbReference>
<sequence>MNINQNPKKILVTGATGNVGRHLISQLLSTGHKVSALTRTPDRANLPSEAELILGNLTDTQSLLTAFEGVDAVYLISFNGEDFSPLTNGVKIMELARKSGVKKVIILKSEMGKSALDEAVETSGITWTKLLPVEFMSNTLEWAASINREDVVREAFPDAKSAMIHEADIAAVALEALTKDGHAGKEYWLTGAEALTITDRVNVLSAVLGREIRYIELSKEETVRKWQEQYYSEEDIAFFLKMRTNPPEVGYTILPTVEQVTGKPPRSFARWVAEHAAVFEREQ</sequence>
<evidence type="ECO:0000313" key="2">
    <source>
        <dbReference type="EMBL" id="SHE63251.1"/>
    </source>
</evidence>
<evidence type="ECO:0000259" key="1">
    <source>
        <dbReference type="Pfam" id="PF05368"/>
    </source>
</evidence>
<dbReference type="InterPro" id="IPR051604">
    <property type="entry name" value="Ergot_Alk_Oxidoreductase"/>
</dbReference>
<dbReference type="RefSeq" id="WP_073227579.1">
    <property type="nucleotide sequence ID" value="NZ_FQUQ01000001.1"/>
</dbReference>
<organism evidence="2 3">
    <name type="scientific">Pedobacter caeni</name>
    <dbReference type="NCBI Taxonomy" id="288992"/>
    <lineage>
        <taxon>Bacteria</taxon>
        <taxon>Pseudomonadati</taxon>
        <taxon>Bacteroidota</taxon>
        <taxon>Sphingobacteriia</taxon>
        <taxon>Sphingobacteriales</taxon>
        <taxon>Sphingobacteriaceae</taxon>
        <taxon>Pedobacter</taxon>
    </lineage>
</organism>
<dbReference type="Pfam" id="PF05368">
    <property type="entry name" value="NmrA"/>
    <property type="match status" value="1"/>
</dbReference>
<dbReference type="PANTHER" id="PTHR43162">
    <property type="match status" value="1"/>
</dbReference>
<keyword evidence="3" id="KW-1185">Reference proteome</keyword>
<reference evidence="3" key="1">
    <citation type="submission" date="2016-11" db="EMBL/GenBank/DDBJ databases">
        <authorList>
            <person name="Varghese N."/>
            <person name="Submissions S."/>
        </authorList>
    </citation>
    <scope>NUCLEOTIDE SEQUENCE [LARGE SCALE GENOMIC DNA]</scope>
    <source>
        <strain evidence="3">DSM 16990</strain>
    </source>
</reference>
<evidence type="ECO:0000313" key="3">
    <source>
        <dbReference type="Proteomes" id="UP000184287"/>
    </source>
</evidence>